<keyword evidence="3" id="KW-1185">Reference proteome</keyword>
<feature type="compositionally biased region" description="Low complexity" evidence="1">
    <location>
        <begin position="140"/>
        <end position="161"/>
    </location>
</feature>
<comment type="caution">
    <text evidence="2">The sequence shown here is derived from an EMBL/GenBank/DDBJ whole genome shotgun (WGS) entry which is preliminary data.</text>
</comment>
<organism evidence="2 3">
    <name type="scientific">Planoprotostelium fungivorum</name>
    <dbReference type="NCBI Taxonomy" id="1890364"/>
    <lineage>
        <taxon>Eukaryota</taxon>
        <taxon>Amoebozoa</taxon>
        <taxon>Evosea</taxon>
        <taxon>Variosea</taxon>
        <taxon>Cavosteliida</taxon>
        <taxon>Cavosteliaceae</taxon>
        <taxon>Planoprotostelium</taxon>
    </lineage>
</organism>
<sequence>MATSRPRDDSYLRTLTTLDAKRNALAADVRRLTDQEASGPAKAATFDWIETATDRQLDGWLTLSDQAFIDSVKAKGPAQTAGDTALAASLVVVLKHLASDSEFQNKHERHVQMERRALLQPSSRFWGLFWPSQVSRSQRSGRESSQLSLQQLPLLDSSSPSHHTKQLRRQERSELEREQKDSLRLRLNENLQFIPVRLAFRHKTALIVVSLQVDHTCPYTSQLIMSGKTTTTTTTTNPATTTTSGGQPYCTGWGSGSVSINVGGTGYGGR</sequence>
<proteinExistence type="predicted"/>
<accession>A0A2P6MVE2</accession>
<protein>
    <submittedName>
        <fullName evidence="2">Uncharacterized protein</fullName>
    </submittedName>
</protein>
<dbReference type="InParanoid" id="A0A2P6MVE2"/>
<gene>
    <name evidence="2" type="ORF">PROFUN_15390</name>
</gene>
<evidence type="ECO:0000313" key="2">
    <source>
        <dbReference type="EMBL" id="PRP75682.1"/>
    </source>
</evidence>
<name>A0A2P6MVE2_9EUKA</name>
<feature type="region of interest" description="Disordered" evidence="1">
    <location>
        <begin position="140"/>
        <end position="177"/>
    </location>
</feature>
<evidence type="ECO:0000313" key="3">
    <source>
        <dbReference type="Proteomes" id="UP000241769"/>
    </source>
</evidence>
<reference evidence="2 3" key="1">
    <citation type="journal article" date="2018" name="Genome Biol. Evol.">
        <title>Multiple Roots of Fruiting Body Formation in Amoebozoa.</title>
        <authorList>
            <person name="Hillmann F."/>
            <person name="Forbes G."/>
            <person name="Novohradska S."/>
            <person name="Ferling I."/>
            <person name="Riege K."/>
            <person name="Groth M."/>
            <person name="Westermann M."/>
            <person name="Marz M."/>
            <person name="Spaller T."/>
            <person name="Winckler T."/>
            <person name="Schaap P."/>
            <person name="Glockner G."/>
        </authorList>
    </citation>
    <scope>NUCLEOTIDE SEQUENCE [LARGE SCALE GENOMIC DNA]</scope>
    <source>
        <strain evidence="2 3">Jena</strain>
    </source>
</reference>
<evidence type="ECO:0000256" key="1">
    <source>
        <dbReference type="SAM" id="MobiDB-lite"/>
    </source>
</evidence>
<dbReference type="AlphaFoldDB" id="A0A2P6MVE2"/>
<dbReference type="Proteomes" id="UP000241769">
    <property type="component" value="Unassembled WGS sequence"/>
</dbReference>
<feature type="compositionally biased region" description="Basic and acidic residues" evidence="1">
    <location>
        <begin position="168"/>
        <end position="177"/>
    </location>
</feature>
<dbReference type="EMBL" id="MDYQ01000369">
    <property type="protein sequence ID" value="PRP75682.1"/>
    <property type="molecule type" value="Genomic_DNA"/>
</dbReference>